<dbReference type="InterPro" id="IPR036397">
    <property type="entry name" value="RNaseH_sf"/>
</dbReference>
<dbReference type="CDD" id="cd09275">
    <property type="entry name" value="RNase_HI_RT_DIRS1"/>
    <property type="match status" value="1"/>
</dbReference>
<dbReference type="Gene3D" id="3.30.420.10">
    <property type="entry name" value="Ribonuclease H-like superfamily/Ribonuclease H"/>
    <property type="match status" value="1"/>
</dbReference>
<dbReference type="InterPro" id="IPR011010">
    <property type="entry name" value="DNA_brk_join_enz"/>
</dbReference>
<dbReference type="EMBL" id="JAPWTJ010001364">
    <property type="protein sequence ID" value="KAJ8972303.1"/>
    <property type="molecule type" value="Genomic_DNA"/>
</dbReference>
<dbReference type="InterPro" id="IPR052055">
    <property type="entry name" value="Hepadnavirus_pol/RT"/>
</dbReference>
<dbReference type="InterPro" id="IPR000477">
    <property type="entry name" value="RT_dom"/>
</dbReference>
<dbReference type="Pfam" id="PF00589">
    <property type="entry name" value="Phage_integrase"/>
    <property type="match status" value="1"/>
</dbReference>
<evidence type="ECO:0000313" key="5">
    <source>
        <dbReference type="EMBL" id="KAJ8972303.1"/>
    </source>
</evidence>
<proteinExistence type="predicted"/>
<dbReference type="Gene3D" id="1.10.443.10">
    <property type="entry name" value="Intergrase catalytic core"/>
    <property type="match status" value="1"/>
</dbReference>
<dbReference type="InterPro" id="IPR013762">
    <property type="entry name" value="Integrase-like_cat_sf"/>
</dbReference>
<dbReference type="Gene3D" id="3.30.70.270">
    <property type="match status" value="1"/>
</dbReference>
<dbReference type="Pfam" id="PF00078">
    <property type="entry name" value="RVT_1"/>
    <property type="match status" value="1"/>
</dbReference>
<dbReference type="SUPFAM" id="SSF56349">
    <property type="entry name" value="DNA breaking-rejoining enzymes"/>
    <property type="match status" value="1"/>
</dbReference>
<dbReference type="Gene3D" id="1.10.150.130">
    <property type="match status" value="1"/>
</dbReference>
<reference evidence="5" key="1">
    <citation type="journal article" date="2023" name="Insect Mol. Biol.">
        <title>Genome sequencing provides insights into the evolution of gene families encoding plant cell wall-degrading enzymes in longhorned beetles.</title>
        <authorList>
            <person name="Shin N.R."/>
            <person name="Okamura Y."/>
            <person name="Kirsch R."/>
            <person name="Pauchet Y."/>
        </authorList>
    </citation>
    <scope>NUCLEOTIDE SEQUENCE</scope>
    <source>
        <strain evidence="5">MMC_N1</strain>
    </source>
</reference>
<keyword evidence="1" id="KW-0238">DNA-binding</keyword>
<feature type="domain" description="Reverse transcriptase" evidence="3">
    <location>
        <begin position="17"/>
        <end position="199"/>
    </location>
</feature>
<accession>A0ABQ9J3F4</accession>
<dbReference type="InterPro" id="IPR043502">
    <property type="entry name" value="DNA/RNA_pol_sf"/>
</dbReference>
<evidence type="ECO:0000259" key="3">
    <source>
        <dbReference type="PROSITE" id="PS50878"/>
    </source>
</evidence>
<feature type="domain" description="Tyr recombinase" evidence="4">
    <location>
        <begin position="637"/>
        <end position="841"/>
    </location>
</feature>
<dbReference type="InterPro" id="IPR043128">
    <property type="entry name" value="Rev_trsase/Diguanyl_cyclase"/>
</dbReference>
<dbReference type="CDD" id="cd00397">
    <property type="entry name" value="DNA_BRE_C"/>
    <property type="match status" value="1"/>
</dbReference>
<dbReference type="PANTHER" id="PTHR33050:SF7">
    <property type="entry name" value="RIBONUCLEASE H"/>
    <property type="match status" value="1"/>
</dbReference>
<keyword evidence="6" id="KW-1185">Reference proteome</keyword>
<dbReference type="SUPFAM" id="SSF56672">
    <property type="entry name" value="DNA/RNA polymerases"/>
    <property type="match status" value="1"/>
</dbReference>
<evidence type="ECO:0000256" key="2">
    <source>
        <dbReference type="ARBA" id="ARBA00023172"/>
    </source>
</evidence>
<gene>
    <name evidence="5" type="ORF">NQ317_017202</name>
</gene>
<evidence type="ECO:0008006" key="7">
    <source>
        <dbReference type="Google" id="ProtNLM"/>
    </source>
</evidence>
<dbReference type="CDD" id="cd03714">
    <property type="entry name" value="RT_DIRS1"/>
    <property type="match status" value="1"/>
</dbReference>
<evidence type="ECO:0000256" key="1">
    <source>
        <dbReference type="ARBA" id="ARBA00023125"/>
    </source>
</evidence>
<dbReference type="PROSITE" id="PS50878">
    <property type="entry name" value="RT_POL"/>
    <property type="match status" value="1"/>
</dbReference>
<dbReference type="PROSITE" id="PS51898">
    <property type="entry name" value="TYR_RECOMBINASE"/>
    <property type="match status" value="1"/>
</dbReference>
<dbReference type="PANTHER" id="PTHR33050">
    <property type="entry name" value="REVERSE TRANSCRIPTASE DOMAIN-CONTAINING PROTEIN"/>
    <property type="match status" value="1"/>
</dbReference>
<organism evidence="5 6">
    <name type="scientific">Molorchus minor</name>
    <dbReference type="NCBI Taxonomy" id="1323400"/>
    <lineage>
        <taxon>Eukaryota</taxon>
        <taxon>Metazoa</taxon>
        <taxon>Ecdysozoa</taxon>
        <taxon>Arthropoda</taxon>
        <taxon>Hexapoda</taxon>
        <taxon>Insecta</taxon>
        <taxon>Pterygota</taxon>
        <taxon>Neoptera</taxon>
        <taxon>Endopterygota</taxon>
        <taxon>Coleoptera</taxon>
        <taxon>Polyphaga</taxon>
        <taxon>Cucujiformia</taxon>
        <taxon>Chrysomeloidea</taxon>
        <taxon>Cerambycidae</taxon>
        <taxon>Lamiinae</taxon>
        <taxon>Monochamini</taxon>
        <taxon>Molorchus</taxon>
    </lineage>
</organism>
<evidence type="ECO:0000313" key="6">
    <source>
        <dbReference type="Proteomes" id="UP001162164"/>
    </source>
</evidence>
<comment type="caution">
    <text evidence="5">The sequence shown here is derived from an EMBL/GenBank/DDBJ whole genome shotgun (WGS) entry which is preliminary data.</text>
</comment>
<dbReference type="Gene3D" id="3.10.10.10">
    <property type="entry name" value="HIV Type 1 Reverse Transcriptase, subunit A, domain 1"/>
    <property type="match status" value="1"/>
</dbReference>
<protein>
    <recommendedName>
        <fullName evidence="7">Reverse transcriptase domain-containing protein</fullName>
    </recommendedName>
</protein>
<dbReference type="InterPro" id="IPR002104">
    <property type="entry name" value="Integrase_catalytic"/>
</dbReference>
<dbReference type="InterPro" id="IPR010998">
    <property type="entry name" value="Integrase_recombinase_N"/>
</dbReference>
<name>A0ABQ9J3F4_9CUCU</name>
<sequence>MKQKTMTAAVNDLLDMGAVVKCTPVQGQFISNIFLTDKSNGGKRFILNLKNLNSFIRNTHFKMEDYRTAVRLIKKNTFMTSLDLKDAYFLISVYHEHRKYLRFFYNNNLYEFTCLPFGLSSAPYCYTKLMKPVVTCLRSKGIPCVNYLDDFLILGDSYEECVKNIKISVDLISSLGLIINYEKSVLSPSKRLKFLGFIAQRMVLELPWEKKINIQKWAKPCPAVKYGWVYTKKLEREKFLALLHNNMDYNKHMSLSSNVSEDLNDSFSIEIFTDASLTGWGACSGRKRTHGFWSENDKKNHINYLELQAIYYGLKCFAQNLTKTNILIRSDNTTAISYINKMGSIRYPRLCALARKVWQWCEERDLWLVASYISSQDNWLADKESRSSTTQTEWSLFEYAFKKITDQLGRPEVDLFASKANHKCEKYVSWRKDPGAMAVDAFTLNWGGFFFYAFPPFALILRTLQKIMRDKAEGIICVPAWPSQAWYPLLLKLQACKPIIFEPSADLAFISFQRGPSVVQQPFPGSRHIIREALLNKNTPVCAINTIISSLSPATLKQYSGTYRLWWNFCMQDNLPVLEITANKVIHFMQNLLNNGQHKYGTFNAHRSALSIISPIDLGTEPILKRFMRGISKLRPPQPRYDSTWDPQIVLNTLRQVRRQKSQICIKKLATLLALTTGGRLQTISLIRVSNMVQNQDNIQVFIPDLIKTSGVNRKQPCLHIPTWKDNDKLCVATTLRTYIEATQDIRKAQDYLFLTHKEPHSRASKQTISRWVKDILKEAGIDTSKFKPHTTRHASTSTAHRQGVSIETICRTAGWSQQTTTFARFYDRPLSNETDFAKAVLRLGS</sequence>
<keyword evidence="2" id="KW-0233">DNA recombination</keyword>
<evidence type="ECO:0000259" key="4">
    <source>
        <dbReference type="PROSITE" id="PS51898"/>
    </source>
</evidence>
<dbReference type="Proteomes" id="UP001162164">
    <property type="component" value="Unassembled WGS sequence"/>
</dbReference>